<dbReference type="PANTHER" id="PTHR11119">
    <property type="entry name" value="XANTHINE-URACIL / VITAMIN C PERMEASE FAMILY MEMBER"/>
    <property type="match status" value="1"/>
</dbReference>
<comment type="caution">
    <text evidence="7">The sequence shown here is derived from an EMBL/GenBank/DDBJ whole genome shotgun (WGS) entry which is preliminary data.</text>
</comment>
<keyword evidence="3 6" id="KW-0812">Transmembrane</keyword>
<evidence type="ECO:0000313" key="8">
    <source>
        <dbReference type="Proteomes" id="UP001208570"/>
    </source>
</evidence>
<feature type="transmembrane region" description="Helical" evidence="6">
    <location>
        <begin position="389"/>
        <end position="406"/>
    </location>
</feature>
<gene>
    <name evidence="7" type="ORF">LSH36_121g04052</name>
</gene>
<reference evidence="7" key="1">
    <citation type="journal article" date="2023" name="Mol. Biol. Evol.">
        <title>Third-Generation Sequencing Reveals the Adaptive Role of the Epigenome in Three Deep-Sea Polychaetes.</title>
        <authorList>
            <person name="Perez M."/>
            <person name="Aroh O."/>
            <person name="Sun Y."/>
            <person name="Lan Y."/>
            <person name="Juniper S.K."/>
            <person name="Young C.R."/>
            <person name="Angers B."/>
            <person name="Qian P.Y."/>
        </authorList>
    </citation>
    <scope>NUCLEOTIDE SEQUENCE</scope>
    <source>
        <strain evidence="7">P08H-3</strain>
    </source>
</reference>
<sequence>MPENLGYVAEDIIKVNGTTTDKIEINERNSSDNKRTKDDLGLLYSITETPPWYLCILLGLQHYLTAFGAILSIPLIIAPAFCIGSKDVGTGEILSTLIFVSGIVTILQTTFGTSIDYISRRSYSVRSFAVSVQWFIADYSNTTLYNDSQPEDLADYKEELWHSRIREIQGAIILSSIFQVVVGVSGILGIMLKFIGPLAIAPTIALVGVSLFIPAANACQVQWGTPTFSVAGVFGMLAGVIAGMIESLGDYYACARISGAPPPPVHAVNRGITIEGIGCILSGMWGSGCGTTSYSENIGAIGITKVTVLVVVAAASIVLYYNLQVGSRVVIQTAGILMICLGMLAKFGALFVTIPSPIIGGVFMVTFGMITAVGISNLQYVNMNSSRNLFIFGFSLFFGLSMPQWMATHQEAVNTGVAELDQILTVLLSTSMFVGGTVGFILDNIIPGTEEERGIKAWRAILDQDDKDNSNVSIYKCYDLPWCMGCFHRVKCFRYWPISPTFNYSPSCSCHRKGYQSERISPDGVVSSENPTNVITAL</sequence>
<keyword evidence="4 6" id="KW-1133">Transmembrane helix</keyword>
<evidence type="ECO:0000256" key="1">
    <source>
        <dbReference type="ARBA" id="ARBA00004141"/>
    </source>
</evidence>
<feature type="transmembrane region" description="Helical" evidence="6">
    <location>
        <begin position="198"/>
        <end position="216"/>
    </location>
</feature>
<evidence type="ECO:0000256" key="3">
    <source>
        <dbReference type="ARBA" id="ARBA00022692"/>
    </source>
</evidence>
<feature type="transmembrane region" description="Helical" evidence="6">
    <location>
        <begin position="171"/>
        <end position="192"/>
    </location>
</feature>
<comment type="subcellular location">
    <subcellularLocation>
        <location evidence="1">Membrane</location>
        <topology evidence="1">Multi-pass membrane protein</topology>
    </subcellularLocation>
</comment>
<feature type="transmembrane region" description="Helical" evidence="6">
    <location>
        <begin position="298"/>
        <end position="321"/>
    </location>
</feature>
<evidence type="ECO:0000256" key="2">
    <source>
        <dbReference type="ARBA" id="ARBA00008821"/>
    </source>
</evidence>
<protein>
    <recommendedName>
        <fullName evidence="9">Solute carrier family 23 member 2</fullName>
    </recommendedName>
</protein>
<feature type="transmembrane region" description="Helical" evidence="6">
    <location>
        <begin position="426"/>
        <end position="446"/>
    </location>
</feature>
<organism evidence="7 8">
    <name type="scientific">Paralvinella palmiformis</name>
    <dbReference type="NCBI Taxonomy" id="53620"/>
    <lineage>
        <taxon>Eukaryota</taxon>
        <taxon>Metazoa</taxon>
        <taxon>Spiralia</taxon>
        <taxon>Lophotrochozoa</taxon>
        <taxon>Annelida</taxon>
        <taxon>Polychaeta</taxon>
        <taxon>Sedentaria</taxon>
        <taxon>Canalipalpata</taxon>
        <taxon>Terebellida</taxon>
        <taxon>Terebelliformia</taxon>
        <taxon>Alvinellidae</taxon>
        <taxon>Paralvinella</taxon>
    </lineage>
</organism>
<dbReference type="Pfam" id="PF00860">
    <property type="entry name" value="Xan_ur_permease"/>
    <property type="match status" value="2"/>
</dbReference>
<feature type="transmembrane region" description="Helical" evidence="6">
    <location>
        <begin position="228"/>
        <end position="245"/>
    </location>
</feature>
<dbReference type="GO" id="GO:0016020">
    <property type="term" value="C:membrane"/>
    <property type="evidence" value="ECO:0007669"/>
    <property type="project" value="UniProtKB-SubCell"/>
</dbReference>
<feature type="transmembrane region" description="Helical" evidence="6">
    <location>
        <begin position="358"/>
        <end position="377"/>
    </location>
</feature>
<feature type="transmembrane region" description="Helical" evidence="6">
    <location>
        <begin position="333"/>
        <end position="352"/>
    </location>
</feature>
<evidence type="ECO:0000256" key="4">
    <source>
        <dbReference type="ARBA" id="ARBA00022989"/>
    </source>
</evidence>
<dbReference type="EMBL" id="JAODUP010000121">
    <property type="protein sequence ID" value="KAK2161096.1"/>
    <property type="molecule type" value="Genomic_DNA"/>
</dbReference>
<comment type="similarity">
    <text evidence="2">Belongs to the nucleobase:cation symporter-2 (NCS2) (TC 2.A.40) family.</text>
</comment>
<evidence type="ECO:0000313" key="7">
    <source>
        <dbReference type="EMBL" id="KAK2161096.1"/>
    </source>
</evidence>
<keyword evidence="5 6" id="KW-0472">Membrane</keyword>
<keyword evidence="8" id="KW-1185">Reference proteome</keyword>
<dbReference type="GO" id="GO:0022857">
    <property type="term" value="F:transmembrane transporter activity"/>
    <property type="evidence" value="ECO:0007669"/>
    <property type="project" value="InterPro"/>
</dbReference>
<dbReference type="AlphaFoldDB" id="A0AAD9NAJ6"/>
<feature type="transmembrane region" description="Helical" evidence="6">
    <location>
        <begin position="93"/>
        <end position="118"/>
    </location>
</feature>
<feature type="transmembrane region" description="Helical" evidence="6">
    <location>
        <begin position="52"/>
        <end position="81"/>
    </location>
</feature>
<dbReference type="InterPro" id="IPR006043">
    <property type="entry name" value="NCS2"/>
</dbReference>
<evidence type="ECO:0000256" key="5">
    <source>
        <dbReference type="ARBA" id="ARBA00023136"/>
    </source>
</evidence>
<proteinExistence type="inferred from homology"/>
<name>A0AAD9NAJ6_9ANNE</name>
<accession>A0AAD9NAJ6</accession>
<evidence type="ECO:0008006" key="9">
    <source>
        <dbReference type="Google" id="ProtNLM"/>
    </source>
</evidence>
<dbReference type="Proteomes" id="UP001208570">
    <property type="component" value="Unassembled WGS sequence"/>
</dbReference>
<evidence type="ECO:0000256" key="6">
    <source>
        <dbReference type="SAM" id="Phobius"/>
    </source>
</evidence>